<dbReference type="SUPFAM" id="SSF81321">
    <property type="entry name" value="Family A G protein-coupled receptor-like"/>
    <property type="match status" value="1"/>
</dbReference>
<dbReference type="FunFam" id="1.20.58.70:FF:000006">
    <property type="entry name" value="Syntaxin 7"/>
    <property type="match status" value="1"/>
</dbReference>
<dbReference type="SMART" id="SM00397">
    <property type="entry name" value="t_SNARE"/>
    <property type="match status" value="1"/>
</dbReference>
<evidence type="ECO:0000256" key="9">
    <source>
        <dbReference type="ARBA" id="ARBA00037599"/>
    </source>
</evidence>
<keyword evidence="3 12" id="KW-0812">Transmembrane</keyword>
<keyword evidence="4" id="KW-0967">Endosome</keyword>
<accession>A0A556U8V7</accession>
<dbReference type="SMART" id="SM00503">
    <property type="entry name" value="SynN"/>
    <property type="match status" value="1"/>
</dbReference>
<comment type="similarity">
    <text evidence="12">Belongs to the G-protein coupled receptor 1 family.</text>
</comment>
<feature type="domain" description="T-SNARE coiled-coil homology" evidence="16">
    <location>
        <begin position="314"/>
        <end position="376"/>
    </location>
</feature>
<dbReference type="GO" id="GO:0031201">
    <property type="term" value="C:SNARE complex"/>
    <property type="evidence" value="ECO:0007669"/>
    <property type="project" value="TreeGrafter"/>
</dbReference>
<comment type="caution">
    <text evidence="18">The sequence shown here is derived from an EMBL/GenBank/DDBJ whole genome shotgun (WGS) entry which is preliminary data.</text>
</comment>
<evidence type="ECO:0000259" key="16">
    <source>
        <dbReference type="PROSITE" id="PS50192"/>
    </source>
</evidence>
<evidence type="ECO:0000313" key="18">
    <source>
        <dbReference type="EMBL" id="TSO15231.1"/>
    </source>
</evidence>
<dbReference type="PROSITE" id="PS50262">
    <property type="entry name" value="G_PROTEIN_RECEP_F1_2"/>
    <property type="match status" value="1"/>
</dbReference>
<dbReference type="PROSITE" id="PS00237">
    <property type="entry name" value="G_PROTEIN_RECEP_F1_1"/>
    <property type="match status" value="1"/>
</dbReference>
<comment type="subcellular location">
    <subcellularLocation>
        <location evidence="10">Early endosome membrane</location>
        <topology evidence="10">Single-pass type IV membrane protein</topology>
    </subcellularLocation>
</comment>
<dbReference type="InterPro" id="IPR000727">
    <property type="entry name" value="T_SNARE_dom"/>
</dbReference>
<sequence>MEWTENHRTNATHGDVDMALLCFSHDPNSCFRKARFFFIRIAMYILTLFTVLMTVLGNLLVIITISCFNQLHSPTNFIILSLAVVDCLLGSMIMPFSMVRWVEGCWFFGDIFCKIHSSLDMTLSIVSILHLCLVSIDRYMAITDPLSYKMKKVAAMSGSGDPHLLAQTIGSNIQNITQQTSEIQRIVTQLGTDRDTPDLRQQLQQKQQYANQLAKETDKCLKEFSSLPVSHDQRQRKIQRERLVNDFSNALALLQKTQRQAAQKEKEFVARVRASSRVSSGFADDPFAGNASPFDSETPAQTQSYEDGITEEDLHLIQERETAIRQLESDITDINEIFKDLAVMVHEQGDMIDSIEANVESAEVNVQSATQQLTSAANYQQKSRKKMCILIAVLALVIVIVSLIIWGSLKG</sequence>
<keyword evidence="12" id="KW-0675">Receptor</keyword>
<feature type="region of interest" description="Disordered" evidence="14">
    <location>
        <begin position="283"/>
        <end position="303"/>
    </location>
</feature>
<dbReference type="FunFam" id="1.20.5.110:FF:000016">
    <property type="entry name" value="Syntaxin 12"/>
    <property type="match status" value="1"/>
</dbReference>
<protein>
    <recommendedName>
        <fullName evidence="11">Syntaxin-7</fullName>
    </recommendedName>
</protein>
<dbReference type="Pfam" id="PF14523">
    <property type="entry name" value="Syntaxin_2"/>
    <property type="match status" value="1"/>
</dbReference>
<evidence type="ECO:0000256" key="10">
    <source>
        <dbReference type="ARBA" id="ARBA00037832"/>
    </source>
</evidence>
<dbReference type="Pfam" id="PF05739">
    <property type="entry name" value="SNARE"/>
    <property type="match status" value="1"/>
</dbReference>
<dbReference type="EMBL" id="VCAZ01000064">
    <property type="protein sequence ID" value="TSO15231.1"/>
    <property type="molecule type" value="Genomic_DNA"/>
</dbReference>
<comment type="function">
    <text evidence="9">May be involved in protein trafficking from the plasma membrane to the early endosome (EE) as well as in homotypic fusion of endocytic organelles. Mediates the endocytic trafficking from early endosomes to late endosomes and lysosomes.</text>
</comment>
<dbReference type="PANTHER" id="PTHR19957:SF90">
    <property type="entry name" value="SYNTAXIN-7"/>
    <property type="match status" value="1"/>
</dbReference>
<dbReference type="InterPro" id="IPR017452">
    <property type="entry name" value="GPCR_Rhodpsn_7TM"/>
</dbReference>
<proteinExistence type="inferred from homology"/>
<evidence type="ECO:0000256" key="8">
    <source>
        <dbReference type="ARBA" id="ARBA00023136"/>
    </source>
</evidence>
<dbReference type="GO" id="GO:0048278">
    <property type="term" value="P:vesicle docking"/>
    <property type="evidence" value="ECO:0007669"/>
    <property type="project" value="TreeGrafter"/>
</dbReference>
<dbReference type="OrthoDB" id="364348at2759"/>
<evidence type="ECO:0000256" key="4">
    <source>
        <dbReference type="ARBA" id="ARBA00022753"/>
    </source>
</evidence>
<dbReference type="PROSITE" id="PS00914">
    <property type="entry name" value="SYNTAXIN"/>
    <property type="match status" value="1"/>
</dbReference>
<feature type="domain" description="G-protein coupled receptors family 1 profile" evidence="17">
    <location>
        <begin position="57"/>
        <end position="149"/>
    </location>
</feature>
<keyword evidence="6" id="KW-0007">Acetylation</keyword>
<evidence type="ECO:0000256" key="12">
    <source>
        <dbReference type="RuleBase" id="RU000688"/>
    </source>
</evidence>
<evidence type="ECO:0000256" key="7">
    <source>
        <dbReference type="ARBA" id="ARBA00023054"/>
    </source>
</evidence>
<dbReference type="Gene3D" id="1.20.1070.10">
    <property type="entry name" value="Rhodopsin 7-helix transmembrane proteins"/>
    <property type="match status" value="1"/>
</dbReference>
<feature type="compositionally biased region" description="Polar residues" evidence="14">
    <location>
        <begin position="293"/>
        <end position="303"/>
    </location>
</feature>
<comment type="similarity">
    <text evidence="1 13">Belongs to the syntaxin family.</text>
</comment>
<organism evidence="18 19">
    <name type="scientific">Bagarius yarrelli</name>
    <name type="common">Goonch</name>
    <name type="synonym">Bagrus yarrelli</name>
    <dbReference type="NCBI Taxonomy" id="175774"/>
    <lineage>
        <taxon>Eukaryota</taxon>
        <taxon>Metazoa</taxon>
        <taxon>Chordata</taxon>
        <taxon>Craniata</taxon>
        <taxon>Vertebrata</taxon>
        <taxon>Euteleostomi</taxon>
        <taxon>Actinopterygii</taxon>
        <taxon>Neopterygii</taxon>
        <taxon>Teleostei</taxon>
        <taxon>Ostariophysi</taxon>
        <taxon>Siluriformes</taxon>
        <taxon>Sisoridae</taxon>
        <taxon>Sisorinae</taxon>
        <taxon>Bagarius</taxon>
    </lineage>
</organism>
<keyword evidence="2" id="KW-0597">Phosphoprotein</keyword>
<evidence type="ECO:0000256" key="5">
    <source>
        <dbReference type="ARBA" id="ARBA00022989"/>
    </source>
</evidence>
<dbReference type="Gene3D" id="1.20.5.110">
    <property type="match status" value="1"/>
</dbReference>
<feature type="transmembrane region" description="Helical" evidence="15">
    <location>
        <begin position="41"/>
        <end position="65"/>
    </location>
</feature>
<dbReference type="InterPro" id="IPR000276">
    <property type="entry name" value="GPCR_Rhodpsn"/>
</dbReference>
<evidence type="ECO:0000256" key="11">
    <source>
        <dbReference type="ARBA" id="ARBA00040006"/>
    </source>
</evidence>
<dbReference type="GO" id="GO:0008021">
    <property type="term" value="C:synaptic vesicle"/>
    <property type="evidence" value="ECO:0007669"/>
    <property type="project" value="TreeGrafter"/>
</dbReference>
<dbReference type="InterPro" id="IPR006011">
    <property type="entry name" value="Syntaxin_N"/>
</dbReference>
<dbReference type="GO" id="GO:0006886">
    <property type="term" value="P:intracellular protein transport"/>
    <property type="evidence" value="ECO:0007669"/>
    <property type="project" value="InterPro"/>
</dbReference>
<evidence type="ECO:0000256" key="15">
    <source>
        <dbReference type="SAM" id="Phobius"/>
    </source>
</evidence>
<evidence type="ECO:0000256" key="3">
    <source>
        <dbReference type="ARBA" id="ARBA00022692"/>
    </source>
</evidence>
<dbReference type="Proteomes" id="UP000319801">
    <property type="component" value="Unassembled WGS sequence"/>
</dbReference>
<evidence type="ECO:0000256" key="1">
    <source>
        <dbReference type="ARBA" id="ARBA00009063"/>
    </source>
</evidence>
<dbReference type="GO" id="GO:0005484">
    <property type="term" value="F:SNAP receptor activity"/>
    <property type="evidence" value="ECO:0007669"/>
    <property type="project" value="InterPro"/>
</dbReference>
<dbReference type="Gene3D" id="1.20.58.70">
    <property type="match status" value="1"/>
</dbReference>
<evidence type="ECO:0000256" key="14">
    <source>
        <dbReference type="SAM" id="MobiDB-lite"/>
    </source>
</evidence>
<reference evidence="18 19" key="1">
    <citation type="journal article" date="2019" name="Genome Biol. Evol.">
        <title>Whole-Genome Sequencing of the Giant Devil Catfish, Bagarius yarrelli.</title>
        <authorList>
            <person name="Jiang W."/>
            <person name="Lv Y."/>
            <person name="Cheng L."/>
            <person name="Yang K."/>
            <person name="Chao B."/>
            <person name="Wang X."/>
            <person name="Li Y."/>
            <person name="Pan X."/>
            <person name="You X."/>
            <person name="Zhang Y."/>
            <person name="Yang J."/>
            <person name="Li J."/>
            <person name="Zhang X."/>
            <person name="Liu S."/>
            <person name="Sun C."/>
            <person name="Yang J."/>
            <person name="Shi Q."/>
        </authorList>
    </citation>
    <scope>NUCLEOTIDE SEQUENCE [LARGE SCALE GENOMIC DNA]</scope>
    <source>
        <strain evidence="18">JWS20170419001</strain>
        <tissue evidence="18">Muscle</tissue>
    </source>
</reference>
<evidence type="ECO:0000259" key="17">
    <source>
        <dbReference type="PROSITE" id="PS50262"/>
    </source>
</evidence>
<name>A0A556U8V7_BAGYA</name>
<dbReference type="GO" id="GO:0006906">
    <property type="term" value="P:vesicle fusion"/>
    <property type="evidence" value="ECO:0007669"/>
    <property type="project" value="TreeGrafter"/>
</dbReference>
<keyword evidence="12" id="KW-0297">G-protein coupled receptor</keyword>
<dbReference type="PROSITE" id="PS50192">
    <property type="entry name" value="T_SNARE"/>
    <property type="match status" value="1"/>
</dbReference>
<feature type="transmembrane region" description="Helical" evidence="15">
    <location>
        <begin position="388"/>
        <end position="409"/>
    </location>
</feature>
<dbReference type="GO" id="GO:0000149">
    <property type="term" value="F:SNARE binding"/>
    <property type="evidence" value="ECO:0007669"/>
    <property type="project" value="TreeGrafter"/>
</dbReference>
<dbReference type="AlphaFoldDB" id="A0A556U8V7"/>
<keyword evidence="12" id="KW-0807">Transducer</keyword>
<keyword evidence="19" id="KW-1185">Reference proteome</keyword>
<dbReference type="GO" id="GO:0031901">
    <property type="term" value="C:early endosome membrane"/>
    <property type="evidence" value="ECO:0007669"/>
    <property type="project" value="UniProtKB-SubCell"/>
</dbReference>
<keyword evidence="7" id="KW-0175">Coiled coil</keyword>
<keyword evidence="8 15" id="KW-0472">Membrane</keyword>
<dbReference type="InterPro" id="IPR006012">
    <property type="entry name" value="Syntaxin/epimorphin_CS"/>
</dbReference>
<feature type="transmembrane region" description="Helical" evidence="15">
    <location>
        <begin position="77"/>
        <end position="101"/>
    </location>
</feature>
<gene>
    <name evidence="18" type="ORF">Baya_9877</name>
</gene>
<keyword evidence="5 15" id="KW-1133">Transmembrane helix</keyword>
<dbReference type="InterPro" id="IPR045242">
    <property type="entry name" value="Syntaxin"/>
</dbReference>
<dbReference type="SUPFAM" id="SSF47661">
    <property type="entry name" value="t-snare proteins"/>
    <property type="match status" value="1"/>
</dbReference>
<evidence type="ECO:0000256" key="13">
    <source>
        <dbReference type="RuleBase" id="RU003858"/>
    </source>
</evidence>
<dbReference type="CDD" id="cd15876">
    <property type="entry name" value="SNARE_syntaxin12"/>
    <property type="match status" value="1"/>
</dbReference>
<dbReference type="GO" id="GO:0004930">
    <property type="term" value="F:G protein-coupled receptor activity"/>
    <property type="evidence" value="ECO:0007669"/>
    <property type="project" value="UniProtKB-KW"/>
</dbReference>
<dbReference type="PRINTS" id="PR00237">
    <property type="entry name" value="GPCRRHODOPSN"/>
</dbReference>
<dbReference type="InterPro" id="IPR010989">
    <property type="entry name" value="SNARE"/>
</dbReference>
<evidence type="ECO:0000256" key="6">
    <source>
        <dbReference type="ARBA" id="ARBA00022990"/>
    </source>
</evidence>
<evidence type="ECO:0000313" key="19">
    <source>
        <dbReference type="Proteomes" id="UP000319801"/>
    </source>
</evidence>
<dbReference type="Pfam" id="PF00001">
    <property type="entry name" value="7tm_1"/>
    <property type="match status" value="1"/>
</dbReference>
<dbReference type="PANTHER" id="PTHR19957">
    <property type="entry name" value="SYNTAXIN"/>
    <property type="match status" value="1"/>
</dbReference>
<evidence type="ECO:0000256" key="2">
    <source>
        <dbReference type="ARBA" id="ARBA00022553"/>
    </source>
</evidence>